<evidence type="ECO:0000256" key="6">
    <source>
        <dbReference type="PROSITE-ProRule" id="PRU00076"/>
    </source>
</evidence>
<dbReference type="Pfam" id="PF07645">
    <property type="entry name" value="EGF_CA"/>
    <property type="match status" value="1"/>
</dbReference>
<dbReference type="SMART" id="SM00181">
    <property type="entry name" value="EGF"/>
    <property type="match status" value="1"/>
</dbReference>
<dbReference type="PROSITE" id="PS50026">
    <property type="entry name" value="EGF_3"/>
    <property type="match status" value="1"/>
</dbReference>
<comment type="caution">
    <text evidence="6">Lacks conserved residue(s) required for the propagation of feature annotation.</text>
</comment>
<dbReference type="InterPro" id="IPR017878">
    <property type="entry name" value="TB_dom"/>
</dbReference>
<accession>A0A4W3HGF4</accession>
<evidence type="ECO:0000313" key="9">
    <source>
        <dbReference type="Ensembl" id="ENSCMIP00000008724.1"/>
    </source>
</evidence>
<keyword evidence="2" id="KW-0732">Signal</keyword>
<dbReference type="SUPFAM" id="SSF57196">
    <property type="entry name" value="EGF/Laminin"/>
    <property type="match status" value="1"/>
</dbReference>
<reference evidence="10" key="1">
    <citation type="journal article" date="2006" name="Science">
        <title>Ancient noncoding elements conserved in the human genome.</title>
        <authorList>
            <person name="Venkatesh B."/>
            <person name="Kirkness E.F."/>
            <person name="Loh Y.H."/>
            <person name="Halpern A.L."/>
            <person name="Lee A.P."/>
            <person name="Johnson J."/>
            <person name="Dandona N."/>
            <person name="Viswanathan L.D."/>
            <person name="Tay A."/>
            <person name="Venter J.C."/>
            <person name="Strausberg R.L."/>
            <person name="Brenner S."/>
        </authorList>
    </citation>
    <scope>NUCLEOTIDE SEQUENCE [LARGE SCALE GENOMIC DNA]</scope>
</reference>
<keyword evidence="4" id="KW-1015">Disulfide bond</keyword>
<evidence type="ECO:0000256" key="3">
    <source>
        <dbReference type="ARBA" id="ARBA00022737"/>
    </source>
</evidence>
<organism evidence="9 10">
    <name type="scientific">Callorhinchus milii</name>
    <name type="common">Ghost shark</name>
    <dbReference type="NCBI Taxonomy" id="7868"/>
    <lineage>
        <taxon>Eukaryota</taxon>
        <taxon>Metazoa</taxon>
        <taxon>Chordata</taxon>
        <taxon>Craniata</taxon>
        <taxon>Vertebrata</taxon>
        <taxon>Chondrichthyes</taxon>
        <taxon>Holocephali</taxon>
        <taxon>Chimaeriformes</taxon>
        <taxon>Callorhinchidae</taxon>
        <taxon>Callorhinchus</taxon>
    </lineage>
</organism>
<dbReference type="InterPro" id="IPR049883">
    <property type="entry name" value="NOTCH1_EGF-like"/>
</dbReference>
<dbReference type="GO" id="GO:0005509">
    <property type="term" value="F:calcium ion binding"/>
    <property type="evidence" value="ECO:0007669"/>
    <property type="project" value="InterPro"/>
</dbReference>
<protein>
    <recommendedName>
        <fullName evidence="11">EGF-like domain-containing protein</fullName>
    </recommendedName>
</protein>
<keyword evidence="3" id="KW-0677">Repeat</keyword>
<dbReference type="InParanoid" id="A0A4W3HGF4"/>
<evidence type="ECO:0000256" key="5">
    <source>
        <dbReference type="ARBA" id="ARBA00023180"/>
    </source>
</evidence>
<dbReference type="InterPro" id="IPR036773">
    <property type="entry name" value="TB_dom_sf"/>
</dbReference>
<sequence length="102" mass="10916">LCPVSFQCKSPLRGLRTADRCCRGNGIGWGVTDCTRCPTPRGDECPLGFTRGSDGQCQDTNECRMSGICQNGKCVNTRGGHTCICDPGFVSDTAKTQCICEC</sequence>
<dbReference type="FunFam" id="2.10.25.10:FF:000096">
    <property type="entry name" value="Putative fibrillin 2"/>
    <property type="match status" value="1"/>
</dbReference>
<dbReference type="SMART" id="SM00179">
    <property type="entry name" value="EGF_CA"/>
    <property type="match status" value="1"/>
</dbReference>
<evidence type="ECO:0000313" key="10">
    <source>
        <dbReference type="Proteomes" id="UP000314986"/>
    </source>
</evidence>
<evidence type="ECO:0000259" key="8">
    <source>
        <dbReference type="PROSITE" id="PS51364"/>
    </source>
</evidence>
<dbReference type="PROSITE" id="PS51364">
    <property type="entry name" value="TB"/>
    <property type="match status" value="1"/>
</dbReference>
<reference evidence="9" key="5">
    <citation type="submission" date="2025-09" db="UniProtKB">
        <authorList>
            <consortium name="Ensembl"/>
        </authorList>
    </citation>
    <scope>IDENTIFICATION</scope>
</reference>
<keyword evidence="5" id="KW-0325">Glycoprotein</keyword>
<dbReference type="InterPro" id="IPR000742">
    <property type="entry name" value="EGF"/>
</dbReference>
<dbReference type="Ensembl" id="ENSCMIT00000008969.1">
    <property type="protein sequence ID" value="ENSCMIP00000008724.1"/>
    <property type="gene ID" value="ENSCMIG00000004676.1"/>
</dbReference>
<evidence type="ECO:0000259" key="7">
    <source>
        <dbReference type="PROSITE" id="PS50026"/>
    </source>
</evidence>
<feature type="domain" description="TB" evidence="8">
    <location>
        <begin position="7"/>
        <end position="40"/>
    </location>
</feature>
<dbReference type="STRING" id="7868.ENSCMIP00000008724"/>
<dbReference type="SUPFAM" id="SSF57581">
    <property type="entry name" value="TB module/8-cys domain"/>
    <property type="match status" value="1"/>
</dbReference>
<evidence type="ECO:0000256" key="1">
    <source>
        <dbReference type="ARBA" id="ARBA00022536"/>
    </source>
</evidence>
<keyword evidence="10" id="KW-1185">Reference proteome</keyword>
<dbReference type="AlphaFoldDB" id="A0A4W3HGF4"/>
<keyword evidence="1 6" id="KW-0245">EGF-like domain</keyword>
<dbReference type="CDD" id="cd00054">
    <property type="entry name" value="EGF_CA"/>
    <property type="match status" value="1"/>
</dbReference>
<dbReference type="Gene3D" id="3.90.290.10">
    <property type="entry name" value="TGF-beta binding (TB) domain"/>
    <property type="match status" value="1"/>
</dbReference>
<evidence type="ECO:0000256" key="2">
    <source>
        <dbReference type="ARBA" id="ARBA00022729"/>
    </source>
</evidence>
<dbReference type="Proteomes" id="UP000314986">
    <property type="component" value="Unassembled WGS sequence"/>
</dbReference>
<reference evidence="10" key="3">
    <citation type="journal article" date="2014" name="Nature">
        <title>Elephant shark genome provides unique insights into gnathostome evolution.</title>
        <authorList>
            <consortium name="International Elephant Shark Genome Sequencing Consortium"/>
            <person name="Venkatesh B."/>
            <person name="Lee A.P."/>
            <person name="Ravi V."/>
            <person name="Maurya A.K."/>
            <person name="Lian M.M."/>
            <person name="Swann J.B."/>
            <person name="Ohta Y."/>
            <person name="Flajnik M.F."/>
            <person name="Sutoh Y."/>
            <person name="Kasahara M."/>
            <person name="Hoon S."/>
            <person name="Gangu V."/>
            <person name="Roy S.W."/>
            <person name="Irimia M."/>
            <person name="Korzh V."/>
            <person name="Kondrychyn I."/>
            <person name="Lim Z.W."/>
            <person name="Tay B.H."/>
            <person name="Tohari S."/>
            <person name="Kong K.W."/>
            <person name="Ho S."/>
            <person name="Lorente-Galdos B."/>
            <person name="Quilez J."/>
            <person name="Marques-Bonet T."/>
            <person name="Raney B.J."/>
            <person name="Ingham P.W."/>
            <person name="Tay A."/>
            <person name="Hillier L.W."/>
            <person name="Minx P."/>
            <person name="Boehm T."/>
            <person name="Wilson R.K."/>
            <person name="Brenner S."/>
            <person name="Warren W.C."/>
        </authorList>
    </citation>
    <scope>NUCLEOTIDE SEQUENCE [LARGE SCALE GENOMIC DNA]</scope>
</reference>
<evidence type="ECO:0008006" key="11">
    <source>
        <dbReference type="Google" id="ProtNLM"/>
    </source>
</evidence>
<name>A0A4W3HGF4_CALMI</name>
<dbReference type="Gene3D" id="2.10.25.10">
    <property type="entry name" value="Laminin"/>
    <property type="match status" value="1"/>
</dbReference>
<evidence type="ECO:0000256" key="4">
    <source>
        <dbReference type="ARBA" id="ARBA00023157"/>
    </source>
</evidence>
<dbReference type="InterPro" id="IPR001881">
    <property type="entry name" value="EGF-like_Ca-bd_dom"/>
</dbReference>
<feature type="domain" description="EGF-like" evidence="7">
    <location>
        <begin position="59"/>
        <end position="95"/>
    </location>
</feature>
<reference evidence="9" key="4">
    <citation type="submission" date="2025-08" db="UniProtKB">
        <authorList>
            <consortium name="Ensembl"/>
        </authorList>
    </citation>
    <scope>IDENTIFICATION</scope>
</reference>
<proteinExistence type="predicted"/>
<reference evidence="10" key="2">
    <citation type="journal article" date="2007" name="PLoS Biol.">
        <title>Survey sequencing and comparative analysis of the elephant shark (Callorhinchus milii) genome.</title>
        <authorList>
            <person name="Venkatesh B."/>
            <person name="Kirkness E.F."/>
            <person name="Loh Y.H."/>
            <person name="Halpern A.L."/>
            <person name="Lee A.P."/>
            <person name="Johnson J."/>
            <person name="Dandona N."/>
            <person name="Viswanathan L.D."/>
            <person name="Tay A."/>
            <person name="Venter J.C."/>
            <person name="Strausberg R.L."/>
            <person name="Brenner S."/>
        </authorList>
    </citation>
    <scope>NUCLEOTIDE SEQUENCE [LARGE SCALE GENOMIC DNA]</scope>
</reference>